<dbReference type="PANTHER" id="PTHR47966:SF51">
    <property type="entry name" value="BETA-SITE APP-CLEAVING ENZYME, ISOFORM A-RELATED"/>
    <property type="match status" value="1"/>
</dbReference>
<sequence length="395" mass="42150">MRGSTLFCMSAVAKGVSSYCPERGVSFPVSNDLPHQRYLLNVTVGTPPQPFSLIIDTASADFLLPLPNSTGCAPEACPPGSYDPADSQSSRALGTPYNAIFGVVPSPETTAEGAYFSDSVEVGGLSIPNMTVATANFPPALFDAGIWGIIGLGSPFQESLYNYPKSPVFGKASGLVPTLWEQLYLEGYSPRRLFSVWLNQQSAAAGTIEFGGIDDTKYYGDLKSVPLNLNPQGNWTSWNISLTSVAYSDGEGRGESWTEEGCNASVILDTAAPNMYLPSFLYESVAKITGAQPRGEFSYVPCTVRNSSETLRLGFGEESSGPQISVPFGEIVYPFGLPANIGEVRDDVGAELCYLGVNASANSEILLLGASFIRSAYVVFDVEGLQVQMAQAKYD</sequence>
<keyword evidence="3" id="KW-1015">Disulfide bond</keyword>
<dbReference type="InterPro" id="IPR033121">
    <property type="entry name" value="PEPTIDASE_A1"/>
</dbReference>
<evidence type="ECO:0000313" key="5">
    <source>
        <dbReference type="EMBL" id="KAI1876563.1"/>
    </source>
</evidence>
<accession>A0A9Q0AS04</accession>
<dbReference type="GO" id="GO:0004190">
    <property type="term" value="F:aspartic-type endopeptidase activity"/>
    <property type="evidence" value="ECO:0007669"/>
    <property type="project" value="InterPro"/>
</dbReference>
<gene>
    <name evidence="5" type="ORF">JX265_004089</name>
</gene>
<feature type="domain" description="Peptidase A1" evidence="4">
    <location>
        <begin position="38"/>
        <end position="390"/>
    </location>
</feature>
<feature type="disulfide bond" evidence="3">
    <location>
        <begin position="302"/>
        <end position="353"/>
    </location>
</feature>
<dbReference type="Pfam" id="PF00026">
    <property type="entry name" value="Asp"/>
    <property type="match status" value="1"/>
</dbReference>
<organism evidence="5 6">
    <name type="scientific">Neoarthrinium moseri</name>
    <dbReference type="NCBI Taxonomy" id="1658444"/>
    <lineage>
        <taxon>Eukaryota</taxon>
        <taxon>Fungi</taxon>
        <taxon>Dikarya</taxon>
        <taxon>Ascomycota</taxon>
        <taxon>Pezizomycotina</taxon>
        <taxon>Sordariomycetes</taxon>
        <taxon>Xylariomycetidae</taxon>
        <taxon>Amphisphaeriales</taxon>
        <taxon>Apiosporaceae</taxon>
        <taxon>Neoarthrinium</taxon>
    </lineage>
</organism>
<feature type="active site" evidence="2">
    <location>
        <position position="269"/>
    </location>
</feature>
<dbReference type="AlphaFoldDB" id="A0A9Q0AS04"/>
<evidence type="ECO:0000256" key="1">
    <source>
        <dbReference type="ARBA" id="ARBA00007447"/>
    </source>
</evidence>
<dbReference type="PROSITE" id="PS51767">
    <property type="entry name" value="PEPTIDASE_A1"/>
    <property type="match status" value="1"/>
</dbReference>
<evidence type="ECO:0000256" key="2">
    <source>
        <dbReference type="PIRSR" id="PIRSR601461-1"/>
    </source>
</evidence>
<feature type="active site" evidence="2">
    <location>
        <position position="56"/>
    </location>
</feature>
<evidence type="ECO:0000256" key="3">
    <source>
        <dbReference type="PIRSR" id="PIRSR601461-2"/>
    </source>
</evidence>
<evidence type="ECO:0000313" key="6">
    <source>
        <dbReference type="Proteomes" id="UP000829685"/>
    </source>
</evidence>
<dbReference type="GO" id="GO:0006508">
    <property type="term" value="P:proteolysis"/>
    <property type="evidence" value="ECO:0007669"/>
    <property type="project" value="InterPro"/>
</dbReference>
<proteinExistence type="inferred from homology"/>
<evidence type="ECO:0000259" key="4">
    <source>
        <dbReference type="PROSITE" id="PS51767"/>
    </source>
</evidence>
<comment type="similarity">
    <text evidence="1">Belongs to the peptidase A1 family.</text>
</comment>
<dbReference type="PRINTS" id="PR00792">
    <property type="entry name" value="PEPSIN"/>
</dbReference>
<dbReference type="InterPro" id="IPR001461">
    <property type="entry name" value="Aspartic_peptidase_A1"/>
</dbReference>
<comment type="caution">
    <text evidence="5">The sequence shown here is derived from an EMBL/GenBank/DDBJ whole genome shotgun (WGS) entry which is preliminary data.</text>
</comment>
<dbReference type="Proteomes" id="UP000829685">
    <property type="component" value="Unassembled WGS sequence"/>
</dbReference>
<dbReference type="InterPro" id="IPR021109">
    <property type="entry name" value="Peptidase_aspartic_dom_sf"/>
</dbReference>
<reference evidence="5" key="1">
    <citation type="submission" date="2021-03" db="EMBL/GenBank/DDBJ databases">
        <title>Revisited historic fungal species revealed as producer of novel bioactive compounds through whole genome sequencing and comparative genomics.</title>
        <authorList>
            <person name="Vignolle G.A."/>
            <person name="Hochenegger N."/>
            <person name="Mach R.L."/>
            <person name="Mach-Aigner A.R."/>
            <person name="Javad Rahimi M."/>
            <person name="Salim K.A."/>
            <person name="Chan C.M."/>
            <person name="Lim L.B.L."/>
            <person name="Cai F."/>
            <person name="Druzhinina I.S."/>
            <person name="U'Ren J.M."/>
            <person name="Derntl C."/>
        </authorList>
    </citation>
    <scope>NUCLEOTIDE SEQUENCE</scope>
    <source>
        <strain evidence="5">TUCIM 5799</strain>
    </source>
</reference>
<dbReference type="SUPFAM" id="SSF50630">
    <property type="entry name" value="Acid proteases"/>
    <property type="match status" value="1"/>
</dbReference>
<dbReference type="Gene3D" id="2.40.70.10">
    <property type="entry name" value="Acid Proteases"/>
    <property type="match status" value="2"/>
</dbReference>
<dbReference type="GO" id="GO:0000324">
    <property type="term" value="C:fungal-type vacuole"/>
    <property type="evidence" value="ECO:0007669"/>
    <property type="project" value="TreeGrafter"/>
</dbReference>
<name>A0A9Q0AS04_9PEZI</name>
<dbReference type="EMBL" id="JAFIMR010000007">
    <property type="protein sequence ID" value="KAI1876563.1"/>
    <property type="molecule type" value="Genomic_DNA"/>
</dbReference>
<dbReference type="PANTHER" id="PTHR47966">
    <property type="entry name" value="BETA-SITE APP-CLEAVING ENZYME, ISOFORM A-RELATED"/>
    <property type="match status" value="1"/>
</dbReference>
<keyword evidence="6" id="KW-1185">Reference proteome</keyword>
<protein>
    <recommendedName>
        <fullName evidence="4">Peptidase A1 domain-containing protein</fullName>
    </recommendedName>
</protein>